<dbReference type="AlphaFoldDB" id="I5B2I5"/>
<dbReference type="InterPro" id="IPR029464">
    <property type="entry name" value="HSDR_N"/>
</dbReference>
<evidence type="ECO:0000313" key="2">
    <source>
        <dbReference type="EMBL" id="EIM63698.1"/>
    </source>
</evidence>
<evidence type="ECO:0000313" key="3">
    <source>
        <dbReference type="Proteomes" id="UP000005778"/>
    </source>
</evidence>
<dbReference type="EMBL" id="CM001488">
    <property type="protein sequence ID" value="EIM63698.1"/>
    <property type="molecule type" value="Genomic_DNA"/>
</dbReference>
<dbReference type="Pfam" id="PF13588">
    <property type="entry name" value="HSDR_N_2"/>
    <property type="match status" value="1"/>
</dbReference>
<gene>
    <name evidence="2" type="ORF">DespoDRAFT_01782</name>
</gene>
<accession>I5B2I5</accession>
<dbReference type="STRING" id="879212.DespoDRAFT_01782"/>
<organism evidence="2 3">
    <name type="scientific">Desulfobacter postgatei 2ac9</name>
    <dbReference type="NCBI Taxonomy" id="879212"/>
    <lineage>
        <taxon>Bacteria</taxon>
        <taxon>Pseudomonadati</taxon>
        <taxon>Thermodesulfobacteriota</taxon>
        <taxon>Desulfobacteria</taxon>
        <taxon>Desulfobacterales</taxon>
        <taxon>Desulfobacteraceae</taxon>
        <taxon>Desulfobacter</taxon>
    </lineage>
</organism>
<name>I5B2I5_9BACT</name>
<dbReference type="Proteomes" id="UP000005778">
    <property type="component" value="Chromosome"/>
</dbReference>
<dbReference type="HOGENOM" id="CLU_124350_0_0_7"/>
<dbReference type="OrthoDB" id="5430956at2"/>
<proteinExistence type="predicted"/>
<reference evidence="2 3" key="2">
    <citation type="submission" date="2012-02" db="EMBL/GenBank/DDBJ databases">
        <title>Improved High-Quality Draft sequence of Desulfobacter postgatei 2ac9.</title>
        <authorList>
            <consortium name="US DOE Joint Genome Institute"/>
            <person name="Lucas S."/>
            <person name="Han J."/>
            <person name="Lapidus A."/>
            <person name="Cheng J.-F."/>
            <person name="Goodwin L."/>
            <person name="Pitluck S."/>
            <person name="Peters L."/>
            <person name="Ovchinnikova G."/>
            <person name="Held B."/>
            <person name="Detter J.C."/>
            <person name="Han C."/>
            <person name="Tapia R."/>
            <person name="Land M."/>
            <person name="Hauser L."/>
            <person name="Kyrpides N."/>
            <person name="Ivanova N."/>
            <person name="Pagani I."/>
            <person name="Orellana R."/>
            <person name="Lovley D."/>
            <person name="Woyke T."/>
        </authorList>
    </citation>
    <scope>NUCLEOTIDE SEQUENCE [LARGE SCALE GENOMIC DNA]</scope>
    <source>
        <strain evidence="2 3">2ac9</strain>
    </source>
</reference>
<dbReference type="RefSeq" id="WP_004072937.1">
    <property type="nucleotide sequence ID" value="NZ_CM001488.1"/>
</dbReference>
<feature type="domain" description="Type I restriction enzyme R protein N-terminal" evidence="1">
    <location>
        <begin position="26"/>
        <end position="138"/>
    </location>
</feature>
<dbReference type="eggNOG" id="ENOG5031H6C">
    <property type="taxonomic scope" value="Bacteria"/>
</dbReference>
<sequence length="185" mass="20295">MSENSHHLILGEFVDFLSGKTITDTHDERYRQQIARHLVNGLGFDKSDIEAGRQITIHTASRSAVVNVDFLVYRNQRAVMMINYAPGSLVTRRLSTLALSRLIFDYQIPIVVVTNGQDAELISGKTGKVEGEGIFAIPGPDHSIITSLPETFETVSAKMAGQAEKIVFACMVDGACMMDDACDEC</sequence>
<evidence type="ECO:0000259" key="1">
    <source>
        <dbReference type="Pfam" id="PF13588"/>
    </source>
</evidence>
<keyword evidence="3" id="KW-1185">Reference proteome</keyword>
<protein>
    <recommendedName>
        <fullName evidence="1">Type I restriction enzyme R protein N-terminal domain-containing protein</fullName>
    </recommendedName>
</protein>
<reference evidence="2 3" key="1">
    <citation type="submission" date="2011-09" db="EMBL/GenBank/DDBJ databases">
        <authorList>
            <consortium name="US DOE Joint Genome Institute (JGI-PGF)"/>
            <person name="Lucas S."/>
            <person name="Han J."/>
            <person name="Lapidus A."/>
            <person name="Cheng J.-F."/>
            <person name="Goodwin L."/>
            <person name="Pitluck S."/>
            <person name="Peters L."/>
            <person name="Land M.L."/>
            <person name="Hauser L."/>
            <person name="Orellana R."/>
            <person name="Lovley D."/>
            <person name="Woyke T.J."/>
        </authorList>
    </citation>
    <scope>NUCLEOTIDE SEQUENCE [LARGE SCALE GENOMIC DNA]</scope>
    <source>
        <strain evidence="2 3">2ac9</strain>
    </source>
</reference>